<evidence type="ECO:0000256" key="1">
    <source>
        <dbReference type="ARBA" id="ARBA00022690"/>
    </source>
</evidence>
<dbReference type="FunFam" id="4.10.410.10:FF:000021">
    <property type="entry name" value="Serine protease inhibitor, putative"/>
    <property type="match status" value="1"/>
</dbReference>
<protein>
    <recommendedName>
        <fullName evidence="4">BPTI/Kunitz inhibitor domain-containing protein</fullName>
    </recommendedName>
</protein>
<evidence type="ECO:0000259" key="4">
    <source>
        <dbReference type="PROSITE" id="PS50279"/>
    </source>
</evidence>
<dbReference type="PROSITE" id="PS50279">
    <property type="entry name" value="BPTI_KUNITZ_2"/>
    <property type="match status" value="1"/>
</dbReference>
<keyword evidence="3" id="KW-0732">Signal</keyword>
<dbReference type="GeneTree" id="ENSGT00940000164331"/>
<name>A0A674JXV5_9SAUR</name>
<evidence type="ECO:0000256" key="3">
    <source>
        <dbReference type="SAM" id="SignalP"/>
    </source>
</evidence>
<dbReference type="Pfam" id="PF00014">
    <property type="entry name" value="Kunitz_BPTI"/>
    <property type="match status" value="1"/>
</dbReference>
<dbReference type="PANTHER" id="PTHR10083">
    <property type="entry name" value="KUNITZ-TYPE PROTEASE INHIBITOR-RELATED"/>
    <property type="match status" value="1"/>
</dbReference>
<evidence type="ECO:0000313" key="6">
    <source>
        <dbReference type="Proteomes" id="UP000472274"/>
    </source>
</evidence>
<keyword evidence="2" id="KW-1015">Disulfide bond</keyword>
<dbReference type="SUPFAM" id="SSF57362">
    <property type="entry name" value="BPTI-like"/>
    <property type="match status" value="1"/>
</dbReference>
<feature type="chain" id="PRO_5025459095" description="BPTI/Kunitz inhibitor domain-containing protein" evidence="3">
    <location>
        <begin position="23"/>
        <end position="100"/>
    </location>
</feature>
<dbReference type="GO" id="GO:0044483">
    <property type="term" value="P:venom-mediated perturbation of hemostasis"/>
    <property type="evidence" value="ECO:0007669"/>
    <property type="project" value="UniProtKB-ARBA"/>
</dbReference>
<feature type="domain" description="BPTI/Kunitz inhibitor" evidence="4">
    <location>
        <begin position="23"/>
        <end position="73"/>
    </location>
</feature>
<keyword evidence="6" id="KW-1185">Reference proteome</keyword>
<dbReference type="InParanoid" id="A0A674JXV5"/>
<accession>A0A674JXV5</accession>
<organism evidence="5 6">
    <name type="scientific">Terrapene triunguis</name>
    <name type="common">Three-toed box turtle</name>
    <dbReference type="NCBI Taxonomy" id="2587831"/>
    <lineage>
        <taxon>Eukaryota</taxon>
        <taxon>Metazoa</taxon>
        <taxon>Chordata</taxon>
        <taxon>Craniata</taxon>
        <taxon>Vertebrata</taxon>
        <taxon>Euteleostomi</taxon>
        <taxon>Archelosauria</taxon>
        <taxon>Testudinata</taxon>
        <taxon>Testudines</taxon>
        <taxon>Cryptodira</taxon>
        <taxon>Durocryptodira</taxon>
        <taxon>Testudinoidea</taxon>
        <taxon>Emydidae</taxon>
        <taxon>Terrapene</taxon>
    </lineage>
</organism>
<dbReference type="AlphaFoldDB" id="A0A674JXV5"/>
<dbReference type="PRINTS" id="PR00759">
    <property type="entry name" value="BASICPTASE"/>
</dbReference>
<dbReference type="Gene3D" id="4.10.410.10">
    <property type="entry name" value="Pancreatic trypsin inhibitor Kunitz domain"/>
    <property type="match status" value="1"/>
</dbReference>
<proteinExistence type="predicted"/>
<sequence>LLFSPLLISALLITHLLSPGDICRLPPEIGPCKGQFPRFFYNPASRKCEIFIYGGCGGNGNNFRTLLECEQACKKRGKGIKRVNPLAWAGQPSKLGQPEN</sequence>
<dbReference type="Ensembl" id="ENSTMTT00000026373.1">
    <property type="protein sequence ID" value="ENSTMTP00000025458.1"/>
    <property type="gene ID" value="ENSTMTG00000018565.1"/>
</dbReference>
<dbReference type="Proteomes" id="UP000472274">
    <property type="component" value="Unplaced"/>
</dbReference>
<evidence type="ECO:0000313" key="5">
    <source>
        <dbReference type="Ensembl" id="ENSTMTP00000025458.1"/>
    </source>
</evidence>
<reference evidence="5" key="1">
    <citation type="submission" date="2025-08" db="UniProtKB">
        <authorList>
            <consortium name="Ensembl"/>
        </authorList>
    </citation>
    <scope>IDENTIFICATION</scope>
</reference>
<dbReference type="PROSITE" id="PS00280">
    <property type="entry name" value="BPTI_KUNITZ_1"/>
    <property type="match status" value="1"/>
</dbReference>
<dbReference type="SMART" id="SM00131">
    <property type="entry name" value="KU"/>
    <property type="match status" value="1"/>
</dbReference>
<feature type="signal peptide" evidence="3">
    <location>
        <begin position="1"/>
        <end position="22"/>
    </location>
</feature>
<keyword evidence="1" id="KW-0646">Protease inhibitor</keyword>
<reference evidence="5" key="2">
    <citation type="submission" date="2025-09" db="UniProtKB">
        <authorList>
            <consortium name="Ensembl"/>
        </authorList>
    </citation>
    <scope>IDENTIFICATION</scope>
</reference>
<evidence type="ECO:0000256" key="2">
    <source>
        <dbReference type="ARBA" id="ARBA00023157"/>
    </source>
</evidence>
<dbReference type="InterPro" id="IPR020901">
    <property type="entry name" value="Prtase_inh_Kunz-CS"/>
</dbReference>
<dbReference type="InterPro" id="IPR036880">
    <property type="entry name" value="Kunitz_BPTI_sf"/>
</dbReference>
<dbReference type="GO" id="GO:0004867">
    <property type="term" value="F:serine-type endopeptidase inhibitor activity"/>
    <property type="evidence" value="ECO:0007669"/>
    <property type="project" value="InterPro"/>
</dbReference>
<dbReference type="InterPro" id="IPR002223">
    <property type="entry name" value="Kunitz_BPTI"/>
</dbReference>
<dbReference type="InterPro" id="IPR050098">
    <property type="entry name" value="TFPI/VKTCI-like"/>
</dbReference>